<reference evidence="1" key="2">
    <citation type="submission" date="2021-09" db="EMBL/GenBank/DDBJ databases">
        <authorList>
            <person name="Jia N."/>
            <person name="Wang J."/>
            <person name="Shi W."/>
            <person name="Du L."/>
            <person name="Sun Y."/>
            <person name="Zhan W."/>
            <person name="Jiang J."/>
            <person name="Wang Q."/>
            <person name="Zhang B."/>
            <person name="Ji P."/>
            <person name="Sakyi L.B."/>
            <person name="Cui X."/>
            <person name="Yuan T."/>
            <person name="Jiang B."/>
            <person name="Yang W."/>
            <person name="Lam T.T.-Y."/>
            <person name="Chang Q."/>
            <person name="Ding S."/>
            <person name="Wang X."/>
            <person name="Zhu J."/>
            <person name="Ruan X."/>
            <person name="Zhao L."/>
            <person name="Wei J."/>
            <person name="Que T."/>
            <person name="Du C."/>
            <person name="Cheng J."/>
            <person name="Dai P."/>
            <person name="Han X."/>
            <person name="Huang E."/>
            <person name="Gao Y."/>
            <person name="Liu J."/>
            <person name="Shao H."/>
            <person name="Ye R."/>
            <person name="Li L."/>
            <person name="Wei W."/>
            <person name="Wang X."/>
            <person name="Wang C."/>
            <person name="Huo Q."/>
            <person name="Li W."/>
            <person name="Guo W."/>
            <person name="Chen H."/>
            <person name="Chen S."/>
            <person name="Zhou L."/>
            <person name="Zhou L."/>
            <person name="Ni X."/>
            <person name="Tian J."/>
            <person name="Zhou Y."/>
            <person name="Sheng Y."/>
            <person name="Liu T."/>
            <person name="Pan Y."/>
            <person name="Xia L."/>
            <person name="Li J."/>
            <person name="Zhao F."/>
            <person name="Cao W."/>
        </authorList>
    </citation>
    <scope>NUCLEOTIDE SEQUENCE</scope>
    <source>
        <strain evidence="1">Rsan-2018</strain>
        <tissue evidence="1">Larvae</tissue>
    </source>
</reference>
<comment type="caution">
    <text evidence="1">The sequence shown here is derived from an EMBL/GenBank/DDBJ whole genome shotgun (WGS) entry which is preliminary data.</text>
</comment>
<organism evidence="1 2">
    <name type="scientific">Rhipicephalus sanguineus</name>
    <name type="common">Brown dog tick</name>
    <name type="synonym">Ixodes sanguineus</name>
    <dbReference type="NCBI Taxonomy" id="34632"/>
    <lineage>
        <taxon>Eukaryota</taxon>
        <taxon>Metazoa</taxon>
        <taxon>Ecdysozoa</taxon>
        <taxon>Arthropoda</taxon>
        <taxon>Chelicerata</taxon>
        <taxon>Arachnida</taxon>
        <taxon>Acari</taxon>
        <taxon>Parasitiformes</taxon>
        <taxon>Ixodida</taxon>
        <taxon>Ixodoidea</taxon>
        <taxon>Ixodidae</taxon>
        <taxon>Rhipicephalinae</taxon>
        <taxon>Rhipicephalus</taxon>
        <taxon>Rhipicephalus</taxon>
    </lineage>
</organism>
<keyword evidence="2" id="KW-1185">Reference proteome</keyword>
<gene>
    <name evidence="1" type="ORF">HPB52_022302</name>
</gene>
<dbReference type="EMBL" id="JABSTV010001249">
    <property type="protein sequence ID" value="KAH7963634.1"/>
    <property type="molecule type" value="Genomic_DNA"/>
</dbReference>
<protein>
    <submittedName>
        <fullName evidence="1">Uncharacterized protein</fullName>
    </submittedName>
</protein>
<dbReference type="AlphaFoldDB" id="A0A9D4Q342"/>
<evidence type="ECO:0000313" key="1">
    <source>
        <dbReference type="EMBL" id="KAH7963634.1"/>
    </source>
</evidence>
<sequence length="79" mass="9140">MANLMMEHVETRALEVLPFQLKLYRRIPPILQRCRNIMKSMPVPPEVNAQWTLVGIFEGRELRSVREDDVTPVYNAGSS</sequence>
<proteinExistence type="predicted"/>
<reference evidence="1" key="1">
    <citation type="journal article" date="2020" name="Cell">
        <title>Large-Scale Comparative Analyses of Tick Genomes Elucidate Their Genetic Diversity and Vector Capacities.</title>
        <authorList>
            <consortium name="Tick Genome and Microbiome Consortium (TIGMIC)"/>
            <person name="Jia N."/>
            <person name="Wang J."/>
            <person name="Shi W."/>
            <person name="Du L."/>
            <person name="Sun Y."/>
            <person name="Zhan W."/>
            <person name="Jiang J.F."/>
            <person name="Wang Q."/>
            <person name="Zhang B."/>
            <person name="Ji P."/>
            <person name="Bell-Sakyi L."/>
            <person name="Cui X.M."/>
            <person name="Yuan T.T."/>
            <person name="Jiang B.G."/>
            <person name="Yang W.F."/>
            <person name="Lam T.T."/>
            <person name="Chang Q.C."/>
            <person name="Ding S.J."/>
            <person name="Wang X.J."/>
            <person name="Zhu J.G."/>
            <person name="Ruan X.D."/>
            <person name="Zhao L."/>
            <person name="Wei J.T."/>
            <person name="Ye R.Z."/>
            <person name="Que T.C."/>
            <person name="Du C.H."/>
            <person name="Zhou Y.H."/>
            <person name="Cheng J.X."/>
            <person name="Dai P.F."/>
            <person name="Guo W.B."/>
            <person name="Han X.H."/>
            <person name="Huang E.J."/>
            <person name="Li L.F."/>
            <person name="Wei W."/>
            <person name="Gao Y.C."/>
            <person name="Liu J.Z."/>
            <person name="Shao H.Z."/>
            <person name="Wang X."/>
            <person name="Wang C.C."/>
            <person name="Yang T.C."/>
            <person name="Huo Q.B."/>
            <person name="Li W."/>
            <person name="Chen H.Y."/>
            <person name="Chen S.E."/>
            <person name="Zhou L.G."/>
            <person name="Ni X.B."/>
            <person name="Tian J.H."/>
            <person name="Sheng Y."/>
            <person name="Liu T."/>
            <person name="Pan Y.S."/>
            <person name="Xia L.Y."/>
            <person name="Li J."/>
            <person name="Zhao F."/>
            <person name="Cao W.C."/>
        </authorList>
    </citation>
    <scope>NUCLEOTIDE SEQUENCE</scope>
    <source>
        <strain evidence="1">Rsan-2018</strain>
    </source>
</reference>
<name>A0A9D4Q342_RHISA</name>
<evidence type="ECO:0000313" key="2">
    <source>
        <dbReference type="Proteomes" id="UP000821837"/>
    </source>
</evidence>
<accession>A0A9D4Q342</accession>
<dbReference type="Proteomes" id="UP000821837">
    <property type="component" value="Chromosome 3"/>
</dbReference>